<organism evidence="2 3">
    <name type="scientific">Vigna mungo</name>
    <name type="common">Black gram</name>
    <name type="synonym">Phaseolus mungo</name>
    <dbReference type="NCBI Taxonomy" id="3915"/>
    <lineage>
        <taxon>Eukaryota</taxon>
        <taxon>Viridiplantae</taxon>
        <taxon>Streptophyta</taxon>
        <taxon>Embryophyta</taxon>
        <taxon>Tracheophyta</taxon>
        <taxon>Spermatophyta</taxon>
        <taxon>Magnoliopsida</taxon>
        <taxon>eudicotyledons</taxon>
        <taxon>Gunneridae</taxon>
        <taxon>Pentapetalae</taxon>
        <taxon>rosids</taxon>
        <taxon>fabids</taxon>
        <taxon>Fabales</taxon>
        <taxon>Fabaceae</taxon>
        <taxon>Papilionoideae</taxon>
        <taxon>50 kb inversion clade</taxon>
        <taxon>NPAAA clade</taxon>
        <taxon>indigoferoid/millettioid clade</taxon>
        <taxon>Phaseoleae</taxon>
        <taxon>Vigna</taxon>
    </lineage>
</organism>
<reference evidence="2 3" key="1">
    <citation type="journal article" date="2023" name="Life. Sci Alliance">
        <title>Evolutionary insights into 3D genome organization and epigenetic landscape of Vigna mungo.</title>
        <authorList>
            <person name="Junaid A."/>
            <person name="Singh B."/>
            <person name="Bhatia S."/>
        </authorList>
    </citation>
    <scope>NUCLEOTIDE SEQUENCE [LARGE SCALE GENOMIC DNA]</scope>
    <source>
        <strain evidence="2">Urdbean</strain>
    </source>
</reference>
<name>A0AAQ3RXU0_VIGMU</name>
<proteinExistence type="predicted"/>
<dbReference type="EMBL" id="CP144696">
    <property type="protein sequence ID" value="WVZ10292.1"/>
    <property type="molecule type" value="Genomic_DNA"/>
</dbReference>
<protein>
    <submittedName>
        <fullName evidence="2">Uncharacterized protein</fullName>
    </submittedName>
</protein>
<evidence type="ECO:0000256" key="1">
    <source>
        <dbReference type="SAM" id="MobiDB-lite"/>
    </source>
</evidence>
<accession>A0AAQ3RXU0</accession>
<feature type="compositionally biased region" description="Basic and acidic residues" evidence="1">
    <location>
        <begin position="105"/>
        <end position="115"/>
    </location>
</feature>
<evidence type="ECO:0000313" key="2">
    <source>
        <dbReference type="EMBL" id="WVZ10292.1"/>
    </source>
</evidence>
<evidence type="ECO:0000313" key="3">
    <source>
        <dbReference type="Proteomes" id="UP001374535"/>
    </source>
</evidence>
<keyword evidence="3" id="KW-1185">Reference proteome</keyword>
<dbReference type="Proteomes" id="UP001374535">
    <property type="component" value="Chromosome 5"/>
</dbReference>
<dbReference type="AlphaFoldDB" id="A0AAQ3RXU0"/>
<sequence length="115" mass="11643">MTGIVLEYATGGVVEEEKAVLAADVGESEGSDDVGSDGLDLVGLAPVHVGPARDTGGVEYVGGLDLSYVLFEGGPVLETARCVLEGDGLGLAEGPEETTNPARTAVDKELDGVVR</sequence>
<gene>
    <name evidence="2" type="ORF">V8G54_014822</name>
</gene>
<feature type="region of interest" description="Disordered" evidence="1">
    <location>
        <begin position="90"/>
        <end position="115"/>
    </location>
</feature>